<protein>
    <submittedName>
        <fullName evidence="4">Damage-inducible protein DinB</fullName>
    </submittedName>
</protein>
<sequence length="168" mass="19130">MQNYQMLAAYNAWANRLLYAAVTELSEDELHRDTGAFFGSVFATLSHILVADRVWLNRFTGEGPKPKTLDEKPYATLPELKVARVQEDKRIIDYIDSLTPDQLEASFSYTPVTSPELVSHKLWPALTHFFNHQTHHRGQIHAGLTGMGKPSLSLDLIYFVRSDGKQWL</sequence>
<dbReference type="Pfam" id="PF05163">
    <property type="entry name" value="DinB"/>
    <property type="match status" value="1"/>
</dbReference>
<proteinExistence type="inferred from homology"/>
<gene>
    <name evidence="4" type="ORF">FAA86_05695</name>
</gene>
<reference evidence="4 5" key="1">
    <citation type="submission" date="2019-04" db="EMBL/GenBank/DDBJ databases">
        <title>genome sequence of strain W3.</title>
        <authorList>
            <person name="Gao J."/>
            <person name="Sun J."/>
        </authorList>
    </citation>
    <scope>NUCLEOTIDE SEQUENCE [LARGE SCALE GENOMIC DNA]</scope>
    <source>
        <strain evidence="4 5">W3</strain>
    </source>
</reference>
<evidence type="ECO:0000313" key="4">
    <source>
        <dbReference type="EMBL" id="THV38282.1"/>
    </source>
</evidence>
<comment type="caution">
    <text evidence="4">The sequence shown here is derived from an EMBL/GenBank/DDBJ whole genome shotgun (WGS) entry which is preliminary data.</text>
</comment>
<evidence type="ECO:0000313" key="5">
    <source>
        <dbReference type="Proteomes" id="UP000307378"/>
    </source>
</evidence>
<dbReference type="PANTHER" id="PTHR37302:SF1">
    <property type="entry name" value="PROTEIN DINB"/>
    <property type="match status" value="1"/>
</dbReference>
<feature type="binding site" evidence="3">
    <location>
        <position position="136"/>
    </location>
    <ligand>
        <name>a divalent metal cation</name>
        <dbReference type="ChEBI" id="CHEBI:60240"/>
    </ligand>
</feature>
<dbReference type="Gene3D" id="1.20.120.450">
    <property type="entry name" value="dinb family like domain"/>
    <property type="match status" value="1"/>
</dbReference>
<evidence type="ECO:0000256" key="1">
    <source>
        <dbReference type="ARBA" id="ARBA00008635"/>
    </source>
</evidence>
<dbReference type="InterPro" id="IPR034660">
    <property type="entry name" value="DinB/YfiT-like"/>
</dbReference>
<evidence type="ECO:0000256" key="2">
    <source>
        <dbReference type="ARBA" id="ARBA00022723"/>
    </source>
</evidence>
<name>A0A4S8Q6B7_9HYPH</name>
<organism evidence="4 5">
    <name type="scientific">Rhizobium rosettiformans W3</name>
    <dbReference type="NCBI Taxonomy" id="538378"/>
    <lineage>
        <taxon>Bacteria</taxon>
        <taxon>Pseudomonadati</taxon>
        <taxon>Pseudomonadota</taxon>
        <taxon>Alphaproteobacteria</taxon>
        <taxon>Hyphomicrobiales</taxon>
        <taxon>Rhizobiaceae</taxon>
        <taxon>Rhizobium/Agrobacterium group</taxon>
        <taxon>Rhizobium</taxon>
    </lineage>
</organism>
<accession>A0A4S8Q6B7</accession>
<feature type="binding site" evidence="3">
    <location>
        <position position="132"/>
    </location>
    <ligand>
        <name>a divalent metal cation</name>
        <dbReference type="ChEBI" id="CHEBI:60240"/>
    </ligand>
</feature>
<comment type="similarity">
    <text evidence="1">Belongs to the DinB family.</text>
</comment>
<dbReference type="RefSeq" id="WP_136538831.1">
    <property type="nucleotide sequence ID" value="NZ_STGU01000002.1"/>
</dbReference>
<feature type="binding site" evidence="3">
    <location>
        <position position="47"/>
    </location>
    <ligand>
        <name>a divalent metal cation</name>
        <dbReference type="ChEBI" id="CHEBI:60240"/>
    </ligand>
</feature>
<dbReference type="InterPro" id="IPR007837">
    <property type="entry name" value="DinB"/>
</dbReference>
<dbReference type="GO" id="GO:0046872">
    <property type="term" value="F:metal ion binding"/>
    <property type="evidence" value="ECO:0007669"/>
    <property type="project" value="UniProtKB-KW"/>
</dbReference>
<evidence type="ECO:0000256" key="3">
    <source>
        <dbReference type="PIRSR" id="PIRSR607837-1"/>
    </source>
</evidence>
<dbReference type="AlphaFoldDB" id="A0A4S8Q6B7"/>
<dbReference type="Proteomes" id="UP000307378">
    <property type="component" value="Unassembled WGS sequence"/>
</dbReference>
<dbReference type="EMBL" id="STGU01000002">
    <property type="protein sequence ID" value="THV38282.1"/>
    <property type="molecule type" value="Genomic_DNA"/>
</dbReference>
<dbReference type="SUPFAM" id="SSF109854">
    <property type="entry name" value="DinB/YfiT-like putative metalloenzymes"/>
    <property type="match status" value="1"/>
</dbReference>
<dbReference type="PANTHER" id="PTHR37302">
    <property type="entry name" value="SLR1116 PROTEIN"/>
    <property type="match status" value="1"/>
</dbReference>
<keyword evidence="2 3" id="KW-0479">Metal-binding</keyword>